<organism evidence="1 2">
    <name type="scientific">Panagrolaimus sp. JU765</name>
    <dbReference type="NCBI Taxonomy" id="591449"/>
    <lineage>
        <taxon>Eukaryota</taxon>
        <taxon>Metazoa</taxon>
        <taxon>Ecdysozoa</taxon>
        <taxon>Nematoda</taxon>
        <taxon>Chromadorea</taxon>
        <taxon>Rhabditida</taxon>
        <taxon>Tylenchina</taxon>
        <taxon>Panagrolaimomorpha</taxon>
        <taxon>Panagrolaimoidea</taxon>
        <taxon>Panagrolaimidae</taxon>
        <taxon>Panagrolaimus</taxon>
    </lineage>
</organism>
<reference evidence="2" key="1">
    <citation type="submission" date="2022-11" db="UniProtKB">
        <authorList>
            <consortium name="WormBaseParasite"/>
        </authorList>
    </citation>
    <scope>IDENTIFICATION</scope>
</reference>
<protein>
    <submittedName>
        <fullName evidence="2">BZIP domain-containing protein</fullName>
    </submittedName>
</protein>
<accession>A0AC34RSU6</accession>
<evidence type="ECO:0000313" key="1">
    <source>
        <dbReference type="Proteomes" id="UP000887576"/>
    </source>
</evidence>
<name>A0AC34RSU6_9BILA</name>
<evidence type="ECO:0000313" key="2">
    <source>
        <dbReference type="WBParaSite" id="JU765_v2.g9975.t1"/>
    </source>
</evidence>
<dbReference type="Proteomes" id="UP000887576">
    <property type="component" value="Unplaced"/>
</dbReference>
<proteinExistence type="predicted"/>
<sequence length="113" mass="13252">MEMLGEPKRSDSSSSSTSKSNEAVRKCRAKKKLNEKETNQRDQELDQNINDALFVIQQYVERCKDLRNRQPHNPHLISFNVQLKQCEIVIAECHQMMNEMAKERELLKSKYSP</sequence>
<dbReference type="WBParaSite" id="JU765_v2.g9975.t1">
    <property type="protein sequence ID" value="JU765_v2.g9975.t1"/>
    <property type="gene ID" value="JU765_v2.g9975"/>
</dbReference>